<evidence type="ECO:0000313" key="1">
    <source>
        <dbReference type="EMBL" id="QKE92748.1"/>
    </source>
</evidence>
<dbReference type="AlphaFoldDB" id="A0A6M8HWJ1"/>
<dbReference type="KEGG" id="lck:HN018_17100"/>
<evidence type="ECO:0000313" key="2">
    <source>
        <dbReference type="Proteomes" id="UP000500767"/>
    </source>
</evidence>
<gene>
    <name evidence="1" type="ORF">HN018_17100</name>
</gene>
<dbReference type="InterPro" id="IPR035965">
    <property type="entry name" value="PAS-like_dom_sf"/>
</dbReference>
<keyword evidence="2" id="KW-1185">Reference proteome</keyword>
<dbReference type="EMBL" id="CP053708">
    <property type="protein sequence ID" value="QKE92748.1"/>
    <property type="molecule type" value="Genomic_DNA"/>
</dbReference>
<dbReference type="SUPFAM" id="SSF55785">
    <property type="entry name" value="PYP-like sensor domain (PAS domain)"/>
    <property type="match status" value="1"/>
</dbReference>
<accession>A0A6M8HWJ1</accession>
<reference evidence="1 2" key="1">
    <citation type="journal article" date="2014" name="World J. Microbiol. Biotechnol.">
        <title>Biodiversity and physiological characteristics of Antarctic and Arctic lichens-associated bacteria.</title>
        <authorList>
            <person name="Lee Y.M."/>
            <person name="Kim E.H."/>
            <person name="Lee H.K."/>
            <person name="Hong S.G."/>
        </authorList>
    </citation>
    <scope>NUCLEOTIDE SEQUENCE [LARGE SCALE GENOMIC DNA]</scope>
    <source>
        <strain evidence="1 2">PAMC 26569</strain>
    </source>
</reference>
<sequence>METSLAFEAEHMLEALSNMTVQAMDGLSFGVLGLDAGSMVEKYNQYEERCSGLSRDRVVGRHCFFDVAPCMNNYLVAERLNNETELDEIIPYVLTFRMRPTRVRLRMLTGLTSSPRWILISRV</sequence>
<organism evidence="1 2">
    <name type="scientific">Lichenicola cladoniae</name>
    <dbReference type="NCBI Taxonomy" id="1484109"/>
    <lineage>
        <taxon>Bacteria</taxon>
        <taxon>Pseudomonadati</taxon>
        <taxon>Pseudomonadota</taxon>
        <taxon>Alphaproteobacteria</taxon>
        <taxon>Acetobacterales</taxon>
        <taxon>Acetobacteraceae</taxon>
        <taxon>Lichenicola</taxon>
    </lineage>
</organism>
<proteinExistence type="predicted"/>
<dbReference type="Proteomes" id="UP000500767">
    <property type="component" value="Chromosome"/>
</dbReference>
<name>A0A6M8HWJ1_9PROT</name>
<dbReference type="Gene3D" id="3.30.450.20">
    <property type="entry name" value="PAS domain"/>
    <property type="match status" value="1"/>
</dbReference>
<protein>
    <submittedName>
        <fullName evidence="1">Phosphonate transporter</fullName>
    </submittedName>
</protein>